<evidence type="ECO:0008006" key="4">
    <source>
        <dbReference type="Google" id="ProtNLM"/>
    </source>
</evidence>
<feature type="region of interest" description="Disordered" evidence="1">
    <location>
        <begin position="1"/>
        <end position="181"/>
    </location>
</feature>
<evidence type="ECO:0000313" key="3">
    <source>
        <dbReference type="Proteomes" id="UP000696280"/>
    </source>
</evidence>
<dbReference type="OrthoDB" id="3438274at2759"/>
<feature type="compositionally biased region" description="Polar residues" evidence="1">
    <location>
        <begin position="1"/>
        <end position="49"/>
    </location>
</feature>
<reference evidence="2" key="1">
    <citation type="submission" date="2021-07" db="EMBL/GenBank/DDBJ databases">
        <authorList>
            <person name="Durling M."/>
        </authorList>
    </citation>
    <scope>NUCLEOTIDE SEQUENCE</scope>
</reference>
<proteinExistence type="predicted"/>
<organism evidence="2 3">
    <name type="scientific">Hymenoscyphus fraxineus</name>
    <dbReference type="NCBI Taxonomy" id="746836"/>
    <lineage>
        <taxon>Eukaryota</taxon>
        <taxon>Fungi</taxon>
        <taxon>Dikarya</taxon>
        <taxon>Ascomycota</taxon>
        <taxon>Pezizomycotina</taxon>
        <taxon>Leotiomycetes</taxon>
        <taxon>Helotiales</taxon>
        <taxon>Helotiaceae</taxon>
        <taxon>Hymenoscyphus</taxon>
    </lineage>
</organism>
<evidence type="ECO:0000256" key="1">
    <source>
        <dbReference type="SAM" id="MobiDB-lite"/>
    </source>
</evidence>
<feature type="compositionally biased region" description="Acidic residues" evidence="1">
    <location>
        <begin position="111"/>
        <end position="124"/>
    </location>
</feature>
<comment type="caution">
    <text evidence="2">The sequence shown here is derived from an EMBL/GenBank/DDBJ whole genome shotgun (WGS) entry which is preliminary data.</text>
</comment>
<dbReference type="AlphaFoldDB" id="A0A9N9KWF9"/>
<keyword evidence="3" id="KW-1185">Reference proteome</keyword>
<accession>A0A9N9KWF9</accession>
<name>A0A9N9KWF9_9HELO</name>
<dbReference type="Proteomes" id="UP000696280">
    <property type="component" value="Unassembled WGS sequence"/>
</dbReference>
<evidence type="ECO:0000313" key="2">
    <source>
        <dbReference type="EMBL" id="CAG8955121.1"/>
    </source>
</evidence>
<feature type="compositionally biased region" description="Low complexity" evidence="1">
    <location>
        <begin position="75"/>
        <end position="104"/>
    </location>
</feature>
<dbReference type="InterPro" id="IPR001005">
    <property type="entry name" value="SANT/Myb"/>
</dbReference>
<protein>
    <recommendedName>
        <fullName evidence="4">Myb-like domain-containing protein</fullName>
    </recommendedName>
</protein>
<sequence length="490" mass="54585">MEAHNSNASDAGSESTQVNRPSTSTPASRNELVATTQANTGNIMTSMSPPQAPGIYTGGPLQPFPNPQRFYSPGVSRQQSRQQSVPRQMRPMSQPPQTFRTTQPPKRPFQQDEDDEEVSDDQSEPEPRPFTGRQPRGGPRNQVVVSNRVAKRTKTPKTAPQRLVAGSPSIASASVNDTEEESLMIEEDESYHAPEAHMEMGGAGNREDPLETQQLPLAPFTSEAYENLYENNGAEGFGQFAANTFPNYPGLERFEGPGDLREPVAAGGNDAHRTQRDLQNVPVMVEQSEVTDAYLKKRKIDRPANGKKVCKRGAGASDPENIRIVNLREFGDMNFEQIKNVLNKERVERGQDPKLTTTGVANRYGRTAPLLFAGQNIPFIPLHQRRGKNMAEAIKMPKVNWTPDRDMMLVNAVEKWESTKWDEVARIFNEESGVQYNHISFSAKEFSPSIVRGVHMSMGICYIFSSQAISQREFLGMMFFSFSTNINSSR</sequence>
<gene>
    <name evidence="2" type="ORF">HYFRA_00007136</name>
</gene>
<dbReference type="EMBL" id="CAJVRL010000060">
    <property type="protein sequence ID" value="CAG8955121.1"/>
    <property type="molecule type" value="Genomic_DNA"/>
</dbReference>
<dbReference type="CDD" id="cd00167">
    <property type="entry name" value="SANT"/>
    <property type="match status" value="1"/>
</dbReference>